<dbReference type="OrthoDB" id="6147983at2759"/>
<evidence type="ECO:0000256" key="2">
    <source>
        <dbReference type="SAM" id="MobiDB-lite"/>
    </source>
</evidence>
<protein>
    <submittedName>
        <fullName evidence="4">(apollo) hypothetical protein</fullName>
    </submittedName>
</protein>
<gene>
    <name evidence="4" type="ORF">PAPOLLO_LOCUS2483</name>
</gene>
<feature type="compositionally biased region" description="Pro residues" evidence="2">
    <location>
        <begin position="65"/>
        <end position="75"/>
    </location>
</feature>
<dbReference type="PROSITE" id="PS51031">
    <property type="entry name" value="BESS"/>
    <property type="match status" value="1"/>
</dbReference>
<evidence type="ECO:0000313" key="4">
    <source>
        <dbReference type="EMBL" id="CAG4942643.1"/>
    </source>
</evidence>
<evidence type="ECO:0000313" key="5">
    <source>
        <dbReference type="Proteomes" id="UP000691718"/>
    </source>
</evidence>
<feature type="region of interest" description="Disordered" evidence="2">
    <location>
        <begin position="1"/>
        <end position="85"/>
    </location>
</feature>
<dbReference type="InterPro" id="IPR004210">
    <property type="entry name" value="BESS_motif"/>
</dbReference>
<comment type="subcellular location">
    <subcellularLocation>
        <location evidence="1">Nucleus</location>
    </subcellularLocation>
</comment>
<keyword evidence="1" id="KW-0539">Nucleus</keyword>
<comment type="caution">
    <text evidence="4">The sequence shown here is derived from an EMBL/GenBank/DDBJ whole genome shotgun (WGS) entry which is preliminary data.</text>
</comment>
<sequence length="158" mass="17855">MQFAIPNIKASKTFTGKSPNKKRDLTADKDNEEDEDGVKSVPSFSHMPYSVLSVSSLHSPSSPMSSPPSTPPPRSGHPDVKKLKRRINIEVNNEDYLNTRKAKIEKTTNDSMEDPKRMFLLSLLPDVNAMSDNQMRMFKRRVISLVEEILEEKSHSPT</sequence>
<dbReference type="EMBL" id="CAJQZP010000171">
    <property type="protein sequence ID" value="CAG4942643.1"/>
    <property type="molecule type" value="Genomic_DNA"/>
</dbReference>
<dbReference type="Proteomes" id="UP000691718">
    <property type="component" value="Unassembled WGS sequence"/>
</dbReference>
<accession>A0A8S3W6F7</accession>
<evidence type="ECO:0000259" key="3">
    <source>
        <dbReference type="PROSITE" id="PS51031"/>
    </source>
</evidence>
<reference evidence="4" key="1">
    <citation type="submission" date="2021-04" db="EMBL/GenBank/DDBJ databases">
        <authorList>
            <person name="Tunstrom K."/>
        </authorList>
    </citation>
    <scope>NUCLEOTIDE SEQUENCE</scope>
</reference>
<evidence type="ECO:0000256" key="1">
    <source>
        <dbReference type="PROSITE-ProRule" id="PRU00371"/>
    </source>
</evidence>
<feature type="domain" description="BESS" evidence="3">
    <location>
        <begin position="113"/>
        <end position="152"/>
    </location>
</feature>
<keyword evidence="5" id="KW-1185">Reference proteome</keyword>
<name>A0A8S3W6F7_PARAO</name>
<dbReference type="Pfam" id="PF02944">
    <property type="entry name" value="BESS"/>
    <property type="match status" value="1"/>
</dbReference>
<dbReference type="AlphaFoldDB" id="A0A8S3W6F7"/>
<dbReference type="GO" id="GO:0003677">
    <property type="term" value="F:DNA binding"/>
    <property type="evidence" value="ECO:0007669"/>
    <property type="project" value="InterPro"/>
</dbReference>
<proteinExistence type="predicted"/>
<organism evidence="4 5">
    <name type="scientific">Parnassius apollo</name>
    <name type="common">Apollo butterfly</name>
    <name type="synonym">Papilio apollo</name>
    <dbReference type="NCBI Taxonomy" id="110799"/>
    <lineage>
        <taxon>Eukaryota</taxon>
        <taxon>Metazoa</taxon>
        <taxon>Ecdysozoa</taxon>
        <taxon>Arthropoda</taxon>
        <taxon>Hexapoda</taxon>
        <taxon>Insecta</taxon>
        <taxon>Pterygota</taxon>
        <taxon>Neoptera</taxon>
        <taxon>Endopterygota</taxon>
        <taxon>Lepidoptera</taxon>
        <taxon>Glossata</taxon>
        <taxon>Ditrysia</taxon>
        <taxon>Papilionoidea</taxon>
        <taxon>Papilionidae</taxon>
        <taxon>Parnassiinae</taxon>
        <taxon>Parnassini</taxon>
        <taxon>Parnassius</taxon>
        <taxon>Parnassius</taxon>
    </lineage>
</organism>
<dbReference type="GO" id="GO:0005634">
    <property type="term" value="C:nucleus"/>
    <property type="evidence" value="ECO:0007669"/>
    <property type="project" value="UniProtKB-SubCell"/>
</dbReference>
<feature type="compositionally biased region" description="Low complexity" evidence="2">
    <location>
        <begin position="48"/>
        <end position="64"/>
    </location>
</feature>